<gene>
    <name evidence="2" type="ORF">CPELLU_LOCUS11053</name>
</gene>
<name>A0A9N9EMN4_9GLOM</name>
<evidence type="ECO:0000256" key="1">
    <source>
        <dbReference type="SAM" id="Phobius"/>
    </source>
</evidence>
<feature type="transmembrane region" description="Helical" evidence="1">
    <location>
        <begin position="87"/>
        <end position="112"/>
    </location>
</feature>
<comment type="caution">
    <text evidence="2">The sequence shown here is derived from an EMBL/GenBank/DDBJ whole genome shotgun (WGS) entry which is preliminary data.</text>
</comment>
<evidence type="ECO:0000313" key="3">
    <source>
        <dbReference type="Proteomes" id="UP000789759"/>
    </source>
</evidence>
<keyword evidence="1" id="KW-0812">Transmembrane</keyword>
<accession>A0A9N9EMN4</accession>
<dbReference type="EMBL" id="CAJVQA010009493">
    <property type="protein sequence ID" value="CAG8685670.1"/>
    <property type="molecule type" value="Genomic_DNA"/>
</dbReference>
<sequence>MTFGVLSAFCSCVFVIKCCVWFLVNVIGGIASDLKSKILNVISRKSNGLRKNCKTSSKNGSSALSSVVNGIVLQYVVVFYSSVTLDFVYICTLCGFYSLTFSPYFIALYSLFDIPIHSDSFIPSEFQMARSLSDKPHVLVRSELTLKKLQKKNSCHVPDIPSPLGPNRQKEWIKSIDYFPSERHSKRIKSKPKLSMSDKMIESTAAYRVGKKCRGWQNGDAEEYAIKRLQGKNDETIELVSFNDDRIEYIQVKDINVRLDQERPNLIRKERGFFCNNRNNSPAAVLKCARQYLTILLTFKKRMNL</sequence>
<dbReference type="AlphaFoldDB" id="A0A9N9EMN4"/>
<keyword evidence="1" id="KW-1133">Transmembrane helix</keyword>
<proteinExistence type="predicted"/>
<feature type="transmembrane region" description="Helical" evidence="1">
    <location>
        <begin position="6"/>
        <end position="27"/>
    </location>
</feature>
<dbReference type="Proteomes" id="UP000789759">
    <property type="component" value="Unassembled WGS sequence"/>
</dbReference>
<organism evidence="2 3">
    <name type="scientific">Cetraspora pellucida</name>
    <dbReference type="NCBI Taxonomy" id="1433469"/>
    <lineage>
        <taxon>Eukaryota</taxon>
        <taxon>Fungi</taxon>
        <taxon>Fungi incertae sedis</taxon>
        <taxon>Mucoromycota</taxon>
        <taxon>Glomeromycotina</taxon>
        <taxon>Glomeromycetes</taxon>
        <taxon>Diversisporales</taxon>
        <taxon>Gigasporaceae</taxon>
        <taxon>Cetraspora</taxon>
    </lineage>
</organism>
<protein>
    <submittedName>
        <fullName evidence="2">16848_t:CDS:1</fullName>
    </submittedName>
</protein>
<reference evidence="2" key="1">
    <citation type="submission" date="2021-06" db="EMBL/GenBank/DDBJ databases">
        <authorList>
            <person name="Kallberg Y."/>
            <person name="Tangrot J."/>
            <person name="Rosling A."/>
        </authorList>
    </citation>
    <scope>NUCLEOTIDE SEQUENCE</scope>
    <source>
        <strain evidence="2">FL966</strain>
    </source>
</reference>
<dbReference type="OrthoDB" id="2364874at2759"/>
<evidence type="ECO:0000313" key="2">
    <source>
        <dbReference type="EMBL" id="CAG8685670.1"/>
    </source>
</evidence>
<keyword evidence="3" id="KW-1185">Reference proteome</keyword>
<keyword evidence="1" id="KW-0472">Membrane</keyword>
<feature type="transmembrane region" description="Helical" evidence="1">
    <location>
        <begin position="60"/>
        <end position="81"/>
    </location>
</feature>